<feature type="compositionally biased region" description="Basic and acidic residues" evidence="1">
    <location>
        <begin position="46"/>
        <end position="55"/>
    </location>
</feature>
<evidence type="ECO:0000256" key="1">
    <source>
        <dbReference type="SAM" id="MobiDB-lite"/>
    </source>
</evidence>
<sequence>MVAVLLPGPWTPVVVAAYLLRRTIERMGDAESRPLPGGTTPHHSCPRGDARERSNPYRLRR</sequence>
<keyword evidence="3" id="KW-1185">Reference proteome</keyword>
<proteinExistence type="predicted"/>
<gene>
    <name evidence="2" type="ORF">GCM10009675_40690</name>
</gene>
<reference evidence="3" key="1">
    <citation type="journal article" date="2019" name="Int. J. Syst. Evol. Microbiol.">
        <title>The Global Catalogue of Microorganisms (GCM) 10K type strain sequencing project: providing services to taxonomists for standard genome sequencing and annotation.</title>
        <authorList>
            <consortium name="The Broad Institute Genomics Platform"/>
            <consortium name="The Broad Institute Genome Sequencing Center for Infectious Disease"/>
            <person name="Wu L."/>
            <person name="Ma J."/>
        </authorList>
    </citation>
    <scope>NUCLEOTIDE SEQUENCE [LARGE SCALE GENOMIC DNA]</scope>
    <source>
        <strain evidence="3">JCM 13022</strain>
    </source>
</reference>
<evidence type="ECO:0000313" key="3">
    <source>
        <dbReference type="Proteomes" id="UP001500467"/>
    </source>
</evidence>
<dbReference type="EMBL" id="BAAALM010000015">
    <property type="protein sequence ID" value="GAA1214456.1"/>
    <property type="molecule type" value="Genomic_DNA"/>
</dbReference>
<organism evidence="2 3">
    <name type="scientific">Prauserella alba</name>
    <dbReference type="NCBI Taxonomy" id="176898"/>
    <lineage>
        <taxon>Bacteria</taxon>
        <taxon>Bacillati</taxon>
        <taxon>Actinomycetota</taxon>
        <taxon>Actinomycetes</taxon>
        <taxon>Pseudonocardiales</taxon>
        <taxon>Pseudonocardiaceae</taxon>
        <taxon>Prauserella</taxon>
    </lineage>
</organism>
<evidence type="ECO:0000313" key="2">
    <source>
        <dbReference type="EMBL" id="GAA1214456.1"/>
    </source>
</evidence>
<feature type="region of interest" description="Disordered" evidence="1">
    <location>
        <begin position="29"/>
        <end position="61"/>
    </location>
</feature>
<accession>A0ABP4G5H1</accession>
<dbReference type="Proteomes" id="UP001500467">
    <property type="component" value="Unassembled WGS sequence"/>
</dbReference>
<name>A0ABP4G5H1_9PSEU</name>
<protein>
    <submittedName>
        <fullName evidence="2">Uncharacterized protein</fullName>
    </submittedName>
</protein>
<comment type="caution">
    <text evidence="2">The sequence shown here is derived from an EMBL/GenBank/DDBJ whole genome shotgun (WGS) entry which is preliminary data.</text>
</comment>